<keyword evidence="2" id="KW-0819">tRNA processing</keyword>
<gene>
    <name evidence="5" type="ORF">MGWOODY_Tha1690</name>
</gene>
<dbReference type="Gene3D" id="3.30.2350.20">
    <property type="entry name" value="TruD, catalytic domain"/>
    <property type="match status" value="1"/>
</dbReference>
<dbReference type="InterPro" id="IPR043165">
    <property type="entry name" value="TruD_insert_sf"/>
</dbReference>
<dbReference type="InterPro" id="IPR020119">
    <property type="entry name" value="PsdUridine_synth_TruD_CS"/>
</dbReference>
<dbReference type="InterPro" id="IPR050170">
    <property type="entry name" value="TruD_pseudoU_synthase"/>
</dbReference>
<reference evidence="5" key="1">
    <citation type="submission" date="2015-10" db="EMBL/GenBank/DDBJ databases">
        <authorList>
            <person name="Gilbert D.G."/>
        </authorList>
    </citation>
    <scope>NUCLEOTIDE SEQUENCE</scope>
</reference>
<sequence>MTETLLPSWPNAYPETGAHGWLKLENADFRVDEIPQEIPTGEGEHVWLHIEKDGANTAWIAGRLAEFAGVRDMDVGYAGMKDRNAITRQWFSLYLPRVQEPDFSSLNNEEMTVLSQTRHARKLRRGDLLGNRFTLVVRKVEGDRALLEANLEAIKEHGVPNYFGEQRFGYGGGNIESGRAMLAGDLRVRNRNKKSIYLSAVRSLVFNDVLAERIRLGLWGKTLAGDLLDDTGAVTGPLWGRGRLTSTEEALALETSIAQQHADLCDGMEHAGLNQERRALSAKPDGMRWEWHDNDDGTVDLTLTFSLAAGYYATSLIRELMQVDEPERRSFDEPSPDSAES</sequence>
<dbReference type="PANTHER" id="PTHR47811:SF1">
    <property type="entry name" value="TRNA PSEUDOURIDINE SYNTHASE D"/>
    <property type="match status" value="1"/>
</dbReference>
<dbReference type="GO" id="GO:0008033">
    <property type="term" value="P:tRNA processing"/>
    <property type="evidence" value="ECO:0007669"/>
    <property type="project" value="UniProtKB-KW"/>
</dbReference>
<dbReference type="Gene3D" id="3.30.2340.10">
    <property type="entry name" value="TruD, insertion domain"/>
    <property type="match status" value="1"/>
</dbReference>
<organism evidence="5">
    <name type="scientific">hydrothermal vent metagenome</name>
    <dbReference type="NCBI Taxonomy" id="652676"/>
    <lineage>
        <taxon>unclassified sequences</taxon>
        <taxon>metagenomes</taxon>
        <taxon>ecological metagenomes</taxon>
    </lineage>
</organism>
<dbReference type="EMBL" id="CZQC01000049">
    <property type="protein sequence ID" value="CUS41616.1"/>
    <property type="molecule type" value="Genomic_DNA"/>
</dbReference>
<dbReference type="AlphaFoldDB" id="A0A161JZW4"/>
<dbReference type="GO" id="GO:0003723">
    <property type="term" value="F:RNA binding"/>
    <property type="evidence" value="ECO:0007669"/>
    <property type="project" value="InterPro"/>
</dbReference>
<dbReference type="PROSITE" id="PS01268">
    <property type="entry name" value="UPF0024"/>
    <property type="match status" value="1"/>
</dbReference>
<dbReference type="PROSITE" id="PS50984">
    <property type="entry name" value="TRUD"/>
    <property type="match status" value="1"/>
</dbReference>
<keyword evidence="5" id="KW-0456">Lyase</keyword>
<dbReference type="InterPro" id="IPR001656">
    <property type="entry name" value="PsdUridine_synth_TruD"/>
</dbReference>
<dbReference type="Pfam" id="PF01142">
    <property type="entry name" value="TruD"/>
    <property type="match status" value="1"/>
</dbReference>
<dbReference type="SUPFAM" id="SSF55120">
    <property type="entry name" value="Pseudouridine synthase"/>
    <property type="match status" value="1"/>
</dbReference>
<dbReference type="GO" id="GO:0009982">
    <property type="term" value="F:pseudouridine synthase activity"/>
    <property type="evidence" value="ECO:0007669"/>
    <property type="project" value="InterPro"/>
</dbReference>
<dbReference type="GO" id="GO:0001522">
    <property type="term" value="P:pseudouridine synthesis"/>
    <property type="evidence" value="ECO:0007669"/>
    <property type="project" value="InterPro"/>
</dbReference>
<evidence type="ECO:0000256" key="2">
    <source>
        <dbReference type="ARBA" id="ARBA00022694"/>
    </source>
</evidence>
<dbReference type="PANTHER" id="PTHR47811">
    <property type="entry name" value="TRNA PSEUDOURIDINE SYNTHASE D"/>
    <property type="match status" value="1"/>
</dbReference>
<proteinExistence type="inferred from homology"/>
<evidence type="ECO:0000256" key="1">
    <source>
        <dbReference type="ARBA" id="ARBA00007953"/>
    </source>
</evidence>
<feature type="domain" description="TRUD" evidence="4">
    <location>
        <begin position="158"/>
        <end position="282"/>
    </location>
</feature>
<dbReference type="InterPro" id="IPR042214">
    <property type="entry name" value="TruD_catalytic"/>
</dbReference>
<dbReference type="CDD" id="cd02575">
    <property type="entry name" value="PseudoU_synth_EcTruD"/>
    <property type="match status" value="1"/>
</dbReference>
<dbReference type="GO" id="GO:0016829">
    <property type="term" value="F:lyase activity"/>
    <property type="evidence" value="ECO:0007669"/>
    <property type="project" value="UniProtKB-KW"/>
</dbReference>
<evidence type="ECO:0000259" key="4">
    <source>
        <dbReference type="PROSITE" id="PS50984"/>
    </source>
</evidence>
<comment type="similarity">
    <text evidence="1">Belongs to the pseudouridine synthase TruD family.</text>
</comment>
<evidence type="ECO:0000313" key="5">
    <source>
        <dbReference type="EMBL" id="CUS41616.1"/>
    </source>
</evidence>
<dbReference type="InterPro" id="IPR020103">
    <property type="entry name" value="PsdUridine_synth_cat_dom_sf"/>
</dbReference>
<evidence type="ECO:0000256" key="3">
    <source>
        <dbReference type="ARBA" id="ARBA00023235"/>
    </source>
</evidence>
<dbReference type="EC" id="4.2.1.-" evidence="5"/>
<dbReference type="InterPro" id="IPR011760">
    <property type="entry name" value="PsdUridine_synth_TruD_insert"/>
</dbReference>
<dbReference type="HAMAP" id="MF_01082">
    <property type="entry name" value="TruD"/>
    <property type="match status" value="1"/>
</dbReference>
<accession>A0A161JZW4</accession>
<name>A0A161JZW4_9ZZZZ</name>
<protein>
    <submittedName>
        <fullName evidence="5">tRNA pseudouridine 13 synthase</fullName>
        <ecNumber evidence="5">4.2.1.-</ecNumber>
    </submittedName>
</protein>
<dbReference type="GO" id="GO:0005829">
    <property type="term" value="C:cytosol"/>
    <property type="evidence" value="ECO:0007669"/>
    <property type="project" value="TreeGrafter"/>
</dbReference>
<keyword evidence="3" id="KW-0413">Isomerase</keyword>